<gene>
    <name evidence="8" type="ORF">GPLA_3334</name>
</gene>
<feature type="transmembrane region" description="Helical" evidence="6">
    <location>
        <begin position="75"/>
        <end position="97"/>
    </location>
</feature>
<feature type="transmembrane region" description="Helical" evidence="6">
    <location>
        <begin position="104"/>
        <end position="123"/>
    </location>
</feature>
<evidence type="ECO:0000256" key="1">
    <source>
        <dbReference type="ARBA" id="ARBA00004141"/>
    </source>
</evidence>
<name>K6ZZR0_9ALTE</name>
<dbReference type="InterPro" id="IPR020846">
    <property type="entry name" value="MFS_dom"/>
</dbReference>
<dbReference type="Proteomes" id="UP000006322">
    <property type="component" value="Unassembled WGS sequence"/>
</dbReference>
<feature type="domain" description="Major facilitator superfamily (MFS) profile" evidence="7">
    <location>
        <begin position="38"/>
        <end position="518"/>
    </location>
</feature>
<dbReference type="GO" id="GO:0016020">
    <property type="term" value="C:membrane"/>
    <property type="evidence" value="ECO:0007669"/>
    <property type="project" value="UniProtKB-SubCell"/>
</dbReference>
<dbReference type="EMBL" id="BAER01000096">
    <property type="protein sequence ID" value="GAC34223.1"/>
    <property type="molecule type" value="Genomic_DNA"/>
</dbReference>
<feature type="transmembrane region" description="Helical" evidence="6">
    <location>
        <begin position="295"/>
        <end position="314"/>
    </location>
</feature>
<keyword evidence="9" id="KW-1185">Reference proteome</keyword>
<feature type="transmembrane region" description="Helical" evidence="6">
    <location>
        <begin position="493"/>
        <end position="509"/>
    </location>
</feature>
<dbReference type="GO" id="GO:0022857">
    <property type="term" value="F:transmembrane transporter activity"/>
    <property type="evidence" value="ECO:0007669"/>
    <property type="project" value="InterPro"/>
</dbReference>
<feature type="transmembrane region" description="Helical" evidence="6">
    <location>
        <begin position="194"/>
        <end position="214"/>
    </location>
</feature>
<evidence type="ECO:0000259" key="7">
    <source>
        <dbReference type="PROSITE" id="PS50850"/>
    </source>
</evidence>
<feature type="transmembrane region" description="Helical" evidence="6">
    <location>
        <begin position="334"/>
        <end position="354"/>
    </location>
</feature>
<evidence type="ECO:0000256" key="2">
    <source>
        <dbReference type="ARBA" id="ARBA00022448"/>
    </source>
</evidence>
<evidence type="ECO:0000256" key="5">
    <source>
        <dbReference type="ARBA" id="ARBA00023136"/>
    </source>
</evidence>
<dbReference type="Gene3D" id="1.20.1250.20">
    <property type="entry name" value="MFS general substrate transporter like domains"/>
    <property type="match status" value="2"/>
</dbReference>
<dbReference type="PANTHER" id="PTHR42718:SF9">
    <property type="entry name" value="MAJOR FACILITATOR SUPERFAMILY MULTIDRUG TRANSPORTER MFSC"/>
    <property type="match status" value="1"/>
</dbReference>
<dbReference type="SUPFAM" id="SSF103473">
    <property type="entry name" value="MFS general substrate transporter"/>
    <property type="match status" value="1"/>
</dbReference>
<dbReference type="InterPro" id="IPR036259">
    <property type="entry name" value="MFS_trans_sf"/>
</dbReference>
<evidence type="ECO:0000256" key="6">
    <source>
        <dbReference type="SAM" id="Phobius"/>
    </source>
</evidence>
<feature type="transmembrane region" description="Helical" evidence="6">
    <location>
        <begin position="35"/>
        <end position="55"/>
    </location>
</feature>
<feature type="transmembrane region" description="Helical" evidence="6">
    <location>
        <begin position="226"/>
        <end position="247"/>
    </location>
</feature>
<organism evidence="8 9">
    <name type="scientific">Paraglaciecola polaris LMG 21857</name>
    <dbReference type="NCBI Taxonomy" id="1129793"/>
    <lineage>
        <taxon>Bacteria</taxon>
        <taxon>Pseudomonadati</taxon>
        <taxon>Pseudomonadota</taxon>
        <taxon>Gammaproteobacteria</taxon>
        <taxon>Alteromonadales</taxon>
        <taxon>Alteromonadaceae</taxon>
        <taxon>Paraglaciecola</taxon>
    </lineage>
</organism>
<evidence type="ECO:0000313" key="8">
    <source>
        <dbReference type="EMBL" id="GAC34223.1"/>
    </source>
</evidence>
<dbReference type="PANTHER" id="PTHR42718">
    <property type="entry name" value="MAJOR FACILITATOR SUPERFAMILY MULTIDRUG TRANSPORTER MFSC"/>
    <property type="match status" value="1"/>
</dbReference>
<feature type="transmembrane region" description="Helical" evidence="6">
    <location>
        <begin position="163"/>
        <end position="182"/>
    </location>
</feature>
<feature type="transmembrane region" description="Helical" evidence="6">
    <location>
        <begin position="423"/>
        <end position="448"/>
    </location>
</feature>
<protein>
    <recommendedName>
        <fullName evidence="7">Major facilitator superfamily (MFS) profile domain-containing protein</fullName>
    </recommendedName>
</protein>
<feature type="transmembrane region" description="Helical" evidence="6">
    <location>
        <begin position="253"/>
        <end position="275"/>
    </location>
</feature>
<dbReference type="PROSITE" id="PS50850">
    <property type="entry name" value="MFS"/>
    <property type="match status" value="1"/>
</dbReference>
<keyword evidence="4 6" id="KW-1133">Transmembrane helix</keyword>
<accession>K6ZZR0</accession>
<keyword evidence="2" id="KW-0813">Transport</keyword>
<evidence type="ECO:0000256" key="3">
    <source>
        <dbReference type="ARBA" id="ARBA00022692"/>
    </source>
</evidence>
<dbReference type="AlphaFoldDB" id="K6ZZR0"/>
<sequence length="524" mass="56811">MANSMTITIPTKAPANSAAETATVAKPTSHLPVKVMLVLLGIFISAMMAGLNNRVGALGLIDVRGALGFGVDGSSWVTTSYLAGELLITPFATWFAITLSIRRFHTYTVALCAVIALILPFIHDLSLLIALRFVQGMASGALVPLLMMMALKALPLHLRLHGLALYAMTATFSPNIAIWLTGQWTDGFNDWRLIYWQVIPLCVLAIGLVNAGLPKEEIKYPRFSQGNWLGMALGVVGMALLTIALTQGVRLDWFNSTLITLSLISGVILFSLYLLTEWYHPTPFIDLRLLGRRNLGLGAIIFTILLIVLMSATSLPLNFLAALQEYRIYQSAQLGLIVALPQLVLGSLVALLLYKKWTDARIVFSIGLLLIACACFFGAELTAQWNREQFLIAQVLQAVGQPMAVVSMLFLMTSIVHHTEGPYFSGIINTLRVLGTLIGGALVGHLLVIRGNFHTEMLIEHSTSSNTVFSELSVAGLGQAIAQQSMTLSVADIYRIFGVAACLLIPLVLRMTHIPAPSAQSNSN</sequence>
<dbReference type="InterPro" id="IPR011701">
    <property type="entry name" value="MFS"/>
</dbReference>
<feature type="transmembrane region" description="Helical" evidence="6">
    <location>
        <begin position="129"/>
        <end position="151"/>
    </location>
</feature>
<reference evidence="9" key="1">
    <citation type="journal article" date="2014" name="Environ. Microbiol.">
        <title>Comparative genomics of the marine bacterial genus Glaciecola reveals the high degree of genomic diversity and genomic characteristic for cold adaptation.</title>
        <authorList>
            <person name="Qin Q.L."/>
            <person name="Xie B.B."/>
            <person name="Yu Y."/>
            <person name="Shu Y.L."/>
            <person name="Rong J.C."/>
            <person name="Zhang Y.J."/>
            <person name="Zhao D.L."/>
            <person name="Chen X.L."/>
            <person name="Zhang X.Y."/>
            <person name="Chen B."/>
            <person name="Zhou B.C."/>
            <person name="Zhang Y.Z."/>
        </authorList>
    </citation>
    <scope>NUCLEOTIDE SEQUENCE [LARGE SCALE GENOMIC DNA]</scope>
    <source>
        <strain evidence="9">LMG 21857</strain>
    </source>
</reference>
<comment type="subcellular location">
    <subcellularLocation>
        <location evidence="1">Membrane</location>
        <topology evidence="1">Multi-pass membrane protein</topology>
    </subcellularLocation>
</comment>
<evidence type="ECO:0000313" key="9">
    <source>
        <dbReference type="Proteomes" id="UP000006322"/>
    </source>
</evidence>
<dbReference type="STRING" id="1129793.GPLA_3334"/>
<comment type="caution">
    <text evidence="8">The sequence shown here is derived from an EMBL/GenBank/DDBJ whole genome shotgun (WGS) entry which is preliminary data.</text>
</comment>
<evidence type="ECO:0000256" key="4">
    <source>
        <dbReference type="ARBA" id="ARBA00022989"/>
    </source>
</evidence>
<proteinExistence type="predicted"/>
<feature type="transmembrane region" description="Helical" evidence="6">
    <location>
        <begin position="361"/>
        <end position="379"/>
    </location>
</feature>
<keyword evidence="3 6" id="KW-0812">Transmembrane</keyword>
<keyword evidence="5 6" id="KW-0472">Membrane</keyword>
<dbReference type="Pfam" id="PF07690">
    <property type="entry name" value="MFS_1"/>
    <property type="match status" value="1"/>
</dbReference>